<keyword evidence="1" id="KW-0472">Membrane</keyword>
<sequence length="68" mass="7895">MSHFPFSYVPIYTPFPHVIFSFHPMLQADSPTCSSPIIFTILFTIHFFFLRILSNPFQCAILCPSHFV</sequence>
<proteinExistence type="predicted"/>
<dbReference type="AlphaFoldDB" id="A0A974E2K7"/>
<keyword evidence="1" id="KW-0812">Transmembrane</keyword>
<evidence type="ECO:0000256" key="1">
    <source>
        <dbReference type="SAM" id="Phobius"/>
    </source>
</evidence>
<evidence type="ECO:0000313" key="2">
    <source>
        <dbReference type="EMBL" id="OCU01787.1"/>
    </source>
</evidence>
<feature type="transmembrane region" description="Helical" evidence="1">
    <location>
        <begin position="34"/>
        <end position="53"/>
    </location>
</feature>
<dbReference type="Proteomes" id="UP000694892">
    <property type="component" value="Chromosome 1L"/>
</dbReference>
<gene>
    <name evidence="2" type="ORF">XELAEV_18007564mg</name>
</gene>
<dbReference type="EMBL" id="CM004466">
    <property type="protein sequence ID" value="OCU01787.1"/>
    <property type="molecule type" value="Genomic_DNA"/>
</dbReference>
<keyword evidence="1" id="KW-1133">Transmembrane helix</keyword>
<protein>
    <submittedName>
        <fullName evidence="2">Uncharacterized protein</fullName>
    </submittedName>
</protein>
<reference evidence="3" key="1">
    <citation type="journal article" date="2016" name="Nature">
        <title>Genome evolution in the allotetraploid frog Xenopus laevis.</title>
        <authorList>
            <person name="Session A.M."/>
            <person name="Uno Y."/>
            <person name="Kwon T."/>
            <person name="Chapman J.A."/>
            <person name="Toyoda A."/>
            <person name="Takahashi S."/>
            <person name="Fukui A."/>
            <person name="Hikosaka A."/>
            <person name="Suzuki A."/>
            <person name="Kondo M."/>
            <person name="van Heeringen S.J."/>
            <person name="Quigley I."/>
            <person name="Heinz S."/>
            <person name="Ogino H."/>
            <person name="Ochi H."/>
            <person name="Hellsten U."/>
            <person name="Lyons J.B."/>
            <person name="Simakov O."/>
            <person name="Putnam N."/>
            <person name="Stites J."/>
            <person name="Kuroki Y."/>
            <person name="Tanaka T."/>
            <person name="Michiue T."/>
            <person name="Watanabe M."/>
            <person name="Bogdanovic O."/>
            <person name="Lister R."/>
            <person name="Georgiou G."/>
            <person name="Paranjpe S.S."/>
            <person name="van Kruijsbergen I."/>
            <person name="Shu S."/>
            <person name="Carlson J."/>
            <person name="Kinoshita T."/>
            <person name="Ohta Y."/>
            <person name="Mawaribuchi S."/>
            <person name="Jenkins J."/>
            <person name="Grimwood J."/>
            <person name="Schmutz J."/>
            <person name="Mitros T."/>
            <person name="Mozaffari S.V."/>
            <person name="Suzuki Y."/>
            <person name="Haramoto Y."/>
            <person name="Yamamoto T.S."/>
            <person name="Takagi C."/>
            <person name="Heald R."/>
            <person name="Miller K."/>
            <person name="Haudenschild C."/>
            <person name="Kitzman J."/>
            <person name="Nakayama T."/>
            <person name="Izutsu Y."/>
            <person name="Robert J."/>
            <person name="Fortriede J."/>
            <person name="Burns K."/>
            <person name="Lotay V."/>
            <person name="Karimi K."/>
            <person name="Yasuoka Y."/>
            <person name="Dichmann D.S."/>
            <person name="Flajnik M.F."/>
            <person name="Houston D.W."/>
            <person name="Shendure J."/>
            <person name="DuPasquier L."/>
            <person name="Vize P.D."/>
            <person name="Zorn A.M."/>
            <person name="Ito M."/>
            <person name="Marcotte E.M."/>
            <person name="Wallingford J.B."/>
            <person name="Ito Y."/>
            <person name="Asashima M."/>
            <person name="Ueno N."/>
            <person name="Matsuda Y."/>
            <person name="Veenstra G.J."/>
            <person name="Fujiyama A."/>
            <person name="Harland R.M."/>
            <person name="Taira M."/>
            <person name="Rokhsar D.S."/>
        </authorList>
    </citation>
    <scope>NUCLEOTIDE SEQUENCE [LARGE SCALE GENOMIC DNA]</scope>
    <source>
        <strain evidence="3">J</strain>
    </source>
</reference>
<evidence type="ECO:0000313" key="3">
    <source>
        <dbReference type="Proteomes" id="UP000694892"/>
    </source>
</evidence>
<name>A0A974E2K7_XENLA</name>
<organism evidence="2 3">
    <name type="scientific">Xenopus laevis</name>
    <name type="common">African clawed frog</name>
    <dbReference type="NCBI Taxonomy" id="8355"/>
    <lineage>
        <taxon>Eukaryota</taxon>
        <taxon>Metazoa</taxon>
        <taxon>Chordata</taxon>
        <taxon>Craniata</taxon>
        <taxon>Vertebrata</taxon>
        <taxon>Euteleostomi</taxon>
        <taxon>Amphibia</taxon>
        <taxon>Batrachia</taxon>
        <taxon>Anura</taxon>
        <taxon>Pipoidea</taxon>
        <taxon>Pipidae</taxon>
        <taxon>Xenopodinae</taxon>
        <taxon>Xenopus</taxon>
        <taxon>Xenopus</taxon>
    </lineage>
</organism>
<accession>A0A974E2K7</accession>